<dbReference type="EMBL" id="AP023176">
    <property type="protein sequence ID" value="BCF94372.1"/>
    <property type="molecule type" value="Genomic_DNA"/>
</dbReference>
<dbReference type="KEGG" id="plad:PPGU16_74390"/>
<protein>
    <submittedName>
        <fullName evidence="1">Uncharacterized protein</fullName>
    </submittedName>
</protein>
<name>A0A7I8C057_9BURK</name>
<proteinExistence type="predicted"/>
<sequence>MRKPPPLNLGNANPGQNGVVDAQFLIAGINQQLAAHTPPLGALLKTFTGNFQQLSKCEMGTQAFQQSIAALPPCFLNLAVALNDGNAINAFINGPGWVQMTTWLTNNVPNVVVPGVVVGLLSALSQALRQGNIAAADHAATQLLQQFLLPILGVL</sequence>
<gene>
    <name evidence="1" type="ORF">PPGU16_74390</name>
</gene>
<reference evidence="1 2" key="1">
    <citation type="journal article" date="2020" name="Genes (Basel)">
        <title>Genomic Comparison of Insect Gut Symbionts from Divergent Burkholderia Subclades.</title>
        <authorList>
            <person name="Takeshita K."/>
            <person name="Kikuchi Y."/>
        </authorList>
    </citation>
    <scope>NUCLEOTIDE SEQUENCE [LARGE SCALE GENOMIC DNA]</scope>
    <source>
        <strain evidence="1 2">PGU16</strain>
        <plasmid evidence="1 2">PPGU16_p1</plasmid>
    </source>
</reference>
<keyword evidence="1" id="KW-0614">Plasmid</keyword>
<geneLocation type="plasmid" evidence="1 2">
    <name>PPGU16_p1</name>
</geneLocation>
<dbReference type="Proteomes" id="UP000510888">
    <property type="component" value="Plasmid PPGU16_p1"/>
</dbReference>
<evidence type="ECO:0000313" key="2">
    <source>
        <dbReference type="Proteomes" id="UP000510888"/>
    </source>
</evidence>
<keyword evidence="2" id="KW-1185">Reference proteome</keyword>
<organism evidence="1 2">
    <name type="scientific">Paraburkholderia largidicola</name>
    <dbReference type="NCBI Taxonomy" id="3014751"/>
    <lineage>
        <taxon>Bacteria</taxon>
        <taxon>Pseudomonadati</taxon>
        <taxon>Pseudomonadota</taxon>
        <taxon>Betaproteobacteria</taxon>
        <taxon>Burkholderiales</taxon>
        <taxon>Burkholderiaceae</taxon>
        <taxon>Paraburkholderia</taxon>
    </lineage>
</organism>
<dbReference type="RefSeq" id="WP_180725874.1">
    <property type="nucleotide sequence ID" value="NZ_AP023176.1"/>
</dbReference>
<accession>A0A7I8C057</accession>
<dbReference type="AlphaFoldDB" id="A0A7I8C057"/>
<evidence type="ECO:0000313" key="1">
    <source>
        <dbReference type="EMBL" id="BCF94372.1"/>
    </source>
</evidence>